<dbReference type="SUPFAM" id="SSF52540">
    <property type="entry name" value="P-loop containing nucleoside triphosphate hydrolases"/>
    <property type="match status" value="1"/>
</dbReference>
<dbReference type="PANTHER" id="PTHR10465">
    <property type="entry name" value="TRANSMEMBRANE GTPASE FZO1"/>
    <property type="match status" value="1"/>
</dbReference>
<keyword evidence="3" id="KW-0378">Hydrolase</keyword>
<evidence type="ECO:0000256" key="4">
    <source>
        <dbReference type="ARBA" id="ARBA00023134"/>
    </source>
</evidence>
<evidence type="ECO:0000256" key="3">
    <source>
        <dbReference type="ARBA" id="ARBA00022801"/>
    </source>
</evidence>
<evidence type="ECO:0000256" key="1">
    <source>
        <dbReference type="ARBA" id="ARBA00004370"/>
    </source>
</evidence>
<reference evidence="8 9" key="1">
    <citation type="submission" date="2016-06" db="EMBL/GenBank/DDBJ databases">
        <title>Draft genome of Haemophilus haemolyticus CCUG 24149.</title>
        <authorList>
            <person name="Engstrom-Jakobsson H."/>
            <person name="Salva-Serra F."/>
            <person name="Thorell K."/>
            <person name="Gonzales-Siles L."/>
            <person name="Karlsson R."/>
            <person name="Boulund F."/>
            <person name="Engstrand L."/>
            <person name="Kristiansson E."/>
            <person name="Moore E."/>
        </authorList>
    </citation>
    <scope>NUCLEOTIDE SEQUENCE [LARGE SCALE GENOMIC DNA]</scope>
    <source>
        <strain evidence="8 9">CCUG 24149</strain>
    </source>
</reference>
<dbReference type="InterPro" id="IPR027094">
    <property type="entry name" value="Mitofusin_fam"/>
</dbReference>
<evidence type="ECO:0000259" key="7">
    <source>
        <dbReference type="Pfam" id="PF00350"/>
    </source>
</evidence>
<sequence>MMNKNLISNQEKFLSYLDQVKQLTTSIELADNGLENLTQRIEQAELIVPVVGGFSAGKSTLINSFLGSDLLPTAITPETALATELRYSPTDYIEAVQANGNIIRYEISQLTEIKNNAQNFKFLRLFLNNQNLAEIQPLVLVDMPGFDAPIENHRQAILEYLNRGTYFIFLTSIEDGTITRTMHQEIKNLRLFGKGFAFCLSKTNLRSPSDVKQVQQAMQTQLKTQYRFNQDVVLLDDNGGANLKQILTAIQPEELFKSLFIDDLQDNYFRNEESLRLTIATLMTSKEESETAIRALQDGIAKLQAKKEKAIEDVESRYSNNGIDSIADSVGQSIMMQRENLISLALNNQTEFQRLLADCVQSNLLTEVKSRMQDISSDVISGFRFELQNSFITAPQNFQIDNSFIDRIAQNSERLLQGAQSGLKVLAENAGVLSKNAPNNVYRTIASIIGITTSIVSPVVEVALIFLPEILGFFTQDSKEEQLRRQQQEQRSAVERQLLMEIIPQIKGKIRQELPPLFKQNVAQLIQQVAEQFEVELSQKQAEVSQAVAEKEAKAEEINVRVTQLETVKQQLSDLAKPVLFA</sequence>
<dbReference type="InterPro" id="IPR027417">
    <property type="entry name" value="P-loop_NTPase"/>
</dbReference>
<evidence type="ECO:0000256" key="6">
    <source>
        <dbReference type="SAM" id="Coils"/>
    </source>
</evidence>
<evidence type="ECO:0000256" key="2">
    <source>
        <dbReference type="ARBA" id="ARBA00022741"/>
    </source>
</evidence>
<feature type="domain" description="Dynamin N-terminal" evidence="7">
    <location>
        <begin position="50"/>
        <end position="184"/>
    </location>
</feature>
<keyword evidence="6" id="KW-0175">Coiled coil</keyword>
<dbReference type="GO" id="GO:0016020">
    <property type="term" value="C:membrane"/>
    <property type="evidence" value="ECO:0007669"/>
    <property type="project" value="UniProtKB-SubCell"/>
</dbReference>
<protein>
    <recommendedName>
        <fullName evidence="7">Dynamin N-terminal domain-containing protein</fullName>
    </recommendedName>
</protein>
<keyword evidence="5" id="KW-0472">Membrane</keyword>
<keyword evidence="2" id="KW-0547">Nucleotide-binding</keyword>
<dbReference type="Pfam" id="PF00350">
    <property type="entry name" value="Dynamin_N"/>
    <property type="match status" value="1"/>
</dbReference>
<dbReference type="GO" id="GO:0003924">
    <property type="term" value="F:GTPase activity"/>
    <property type="evidence" value="ECO:0007669"/>
    <property type="project" value="InterPro"/>
</dbReference>
<dbReference type="PANTHER" id="PTHR10465:SF0">
    <property type="entry name" value="SARCALUMENIN"/>
    <property type="match status" value="1"/>
</dbReference>
<dbReference type="Gene3D" id="3.40.50.300">
    <property type="entry name" value="P-loop containing nucleotide triphosphate hydrolases"/>
    <property type="match status" value="1"/>
</dbReference>
<feature type="coiled-coil region" evidence="6">
    <location>
        <begin position="286"/>
        <end position="313"/>
    </location>
</feature>
<dbReference type="Proteomes" id="UP000092611">
    <property type="component" value="Unassembled WGS sequence"/>
</dbReference>
<organism evidence="8 9">
    <name type="scientific">Haemophilus haemolyticus</name>
    <dbReference type="NCBI Taxonomy" id="726"/>
    <lineage>
        <taxon>Bacteria</taxon>
        <taxon>Pseudomonadati</taxon>
        <taxon>Pseudomonadota</taxon>
        <taxon>Gammaproteobacteria</taxon>
        <taxon>Pasteurellales</taxon>
        <taxon>Pasteurellaceae</taxon>
        <taxon>Haemophilus</taxon>
    </lineage>
</organism>
<name>A0A1B8PEI2_HAEHA</name>
<dbReference type="InterPro" id="IPR045063">
    <property type="entry name" value="Dynamin_N"/>
</dbReference>
<proteinExistence type="predicted"/>
<dbReference type="EMBL" id="LZDL01000027">
    <property type="protein sequence ID" value="OBX46282.1"/>
    <property type="molecule type" value="Genomic_DNA"/>
</dbReference>
<evidence type="ECO:0000313" key="9">
    <source>
        <dbReference type="Proteomes" id="UP000092611"/>
    </source>
</evidence>
<gene>
    <name evidence="8" type="ORF">A9Z62_03330</name>
</gene>
<comment type="subcellular location">
    <subcellularLocation>
        <location evidence="1">Membrane</location>
    </subcellularLocation>
</comment>
<accession>A0A1B8PEI2</accession>
<feature type="coiled-coil region" evidence="6">
    <location>
        <begin position="20"/>
        <end position="47"/>
    </location>
</feature>
<feature type="coiled-coil region" evidence="6">
    <location>
        <begin position="523"/>
        <end position="568"/>
    </location>
</feature>
<keyword evidence="4" id="KW-0342">GTP-binding</keyword>
<evidence type="ECO:0000256" key="5">
    <source>
        <dbReference type="ARBA" id="ARBA00023136"/>
    </source>
</evidence>
<dbReference type="GO" id="GO:0005525">
    <property type="term" value="F:GTP binding"/>
    <property type="evidence" value="ECO:0007669"/>
    <property type="project" value="UniProtKB-KW"/>
</dbReference>
<dbReference type="OrthoDB" id="9816479at2"/>
<dbReference type="RefSeq" id="WP_065246607.1">
    <property type="nucleotide sequence ID" value="NZ_LZDL01000027.1"/>
</dbReference>
<comment type="caution">
    <text evidence="8">The sequence shown here is derived from an EMBL/GenBank/DDBJ whole genome shotgun (WGS) entry which is preliminary data.</text>
</comment>
<evidence type="ECO:0000313" key="8">
    <source>
        <dbReference type="EMBL" id="OBX46282.1"/>
    </source>
</evidence>
<dbReference type="AlphaFoldDB" id="A0A1B8PEI2"/>